<evidence type="ECO:0000313" key="2">
    <source>
        <dbReference type="EMBL" id="CAG6555982.1"/>
    </source>
</evidence>
<accession>A0A8D8N8G3</accession>
<feature type="region of interest" description="Disordered" evidence="1">
    <location>
        <begin position="18"/>
        <end position="125"/>
    </location>
</feature>
<protein>
    <submittedName>
        <fullName evidence="2">(northern house mosquito) hypothetical protein</fullName>
    </submittedName>
</protein>
<evidence type="ECO:0000256" key="1">
    <source>
        <dbReference type="SAM" id="MobiDB-lite"/>
    </source>
</evidence>
<reference evidence="2" key="1">
    <citation type="submission" date="2021-05" db="EMBL/GenBank/DDBJ databases">
        <authorList>
            <person name="Alioto T."/>
            <person name="Alioto T."/>
            <person name="Gomez Garrido J."/>
        </authorList>
    </citation>
    <scope>NUCLEOTIDE SEQUENCE</scope>
</reference>
<feature type="compositionally biased region" description="Basic residues" evidence="1">
    <location>
        <begin position="83"/>
        <end position="92"/>
    </location>
</feature>
<dbReference type="EMBL" id="HBUE01150019">
    <property type="protein sequence ID" value="CAG6504701.1"/>
    <property type="molecule type" value="Transcribed_RNA"/>
</dbReference>
<proteinExistence type="predicted"/>
<sequence length="125" mass="14027">MSIDYFCLRILPFGSGQFSNSTHLQPIPEPFKHSARPTYQPCSRSRSSKRTSCLRSAQTANCASDIPAAAPRRPPPSAPPNRTARRFSRSRKASPTGCGRYRSSCRKPPRRVRPRSTRSSRLVRP</sequence>
<feature type="compositionally biased region" description="Basic residues" evidence="1">
    <location>
        <begin position="103"/>
        <end position="125"/>
    </location>
</feature>
<organism evidence="2">
    <name type="scientific">Culex pipiens</name>
    <name type="common">House mosquito</name>
    <dbReference type="NCBI Taxonomy" id="7175"/>
    <lineage>
        <taxon>Eukaryota</taxon>
        <taxon>Metazoa</taxon>
        <taxon>Ecdysozoa</taxon>
        <taxon>Arthropoda</taxon>
        <taxon>Hexapoda</taxon>
        <taxon>Insecta</taxon>
        <taxon>Pterygota</taxon>
        <taxon>Neoptera</taxon>
        <taxon>Endopterygota</taxon>
        <taxon>Diptera</taxon>
        <taxon>Nematocera</taxon>
        <taxon>Culicoidea</taxon>
        <taxon>Culicidae</taxon>
        <taxon>Culicinae</taxon>
        <taxon>Culicini</taxon>
        <taxon>Culex</taxon>
        <taxon>Culex</taxon>
    </lineage>
</organism>
<name>A0A8D8N8G3_CULPI</name>
<dbReference type="EMBL" id="HBUE01255002">
    <property type="protein sequence ID" value="CAG6555982.1"/>
    <property type="molecule type" value="Transcribed_RNA"/>
</dbReference>
<dbReference type="EMBL" id="HBUE01066573">
    <property type="protein sequence ID" value="CAG6470905.1"/>
    <property type="molecule type" value="Transcribed_RNA"/>
</dbReference>
<dbReference type="AlphaFoldDB" id="A0A8D8N8G3"/>